<gene>
    <name evidence="1" type="ORF">AW11_00548</name>
</gene>
<proteinExistence type="predicted"/>
<keyword evidence="2" id="KW-1185">Reference proteome</keyword>
<comment type="caution">
    <text evidence="1">The sequence shown here is derived from an EMBL/GenBank/DDBJ whole genome shotgun (WGS) entry which is preliminary data.</text>
</comment>
<name>A0A011QNP2_ACCRE</name>
<evidence type="ECO:0000313" key="1">
    <source>
        <dbReference type="EMBL" id="EXI90690.1"/>
    </source>
</evidence>
<sequence>MLQCRIDDGREAGVGIATIFLISVPGRRRTRVAALASRAAYRRQALVCACVVRTFQSGIERELTNFNALGLVNEGASWENAG</sequence>
<dbReference type="EMBL" id="JEMY01000004">
    <property type="protein sequence ID" value="EXI90690.1"/>
    <property type="molecule type" value="Genomic_DNA"/>
</dbReference>
<evidence type="ECO:0000313" key="2">
    <source>
        <dbReference type="Proteomes" id="UP000022141"/>
    </source>
</evidence>
<accession>A0A011QNP2</accession>
<organism evidence="1 2">
    <name type="scientific">Accumulibacter regalis</name>
    <dbReference type="NCBI Taxonomy" id="522306"/>
    <lineage>
        <taxon>Bacteria</taxon>
        <taxon>Pseudomonadati</taxon>
        <taxon>Pseudomonadota</taxon>
        <taxon>Betaproteobacteria</taxon>
        <taxon>Candidatus Accumulibacter</taxon>
    </lineage>
</organism>
<dbReference type="PATRIC" id="fig|1454004.3.peg.568"/>
<dbReference type="STRING" id="1454004.AW11_00548"/>
<reference evidence="1" key="1">
    <citation type="submission" date="2014-02" db="EMBL/GenBank/DDBJ databases">
        <title>Expanding our view of genomic diversity in Candidatus Accumulibacter clades.</title>
        <authorList>
            <person name="Skennerton C.T."/>
            <person name="Barr J.J."/>
            <person name="Slater F.R."/>
            <person name="Bond P.L."/>
            <person name="Tyson G.W."/>
        </authorList>
    </citation>
    <scope>NUCLEOTIDE SEQUENCE [LARGE SCALE GENOMIC DNA]</scope>
</reference>
<protein>
    <submittedName>
        <fullName evidence="1">Uncharacterized protein</fullName>
    </submittedName>
</protein>
<dbReference type="AlphaFoldDB" id="A0A011QNP2"/>
<dbReference type="Proteomes" id="UP000022141">
    <property type="component" value="Unassembled WGS sequence"/>
</dbReference>